<evidence type="ECO:0000313" key="3">
    <source>
        <dbReference type="Proteomes" id="UP001151760"/>
    </source>
</evidence>
<gene>
    <name evidence="2" type="ORF">Tco_0926597</name>
</gene>
<evidence type="ECO:0000313" key="2">
    <source>
        <dbReference type="EMBL" id="GJT36178.1"/>
    </source>
</evidence>
<keyword evidence="3" id="KW-1185">Reference proteome</keyword>
<reference evidence="2" key="2">
    <citation type="submission" date="2022-01" db="EMBL/GenBank/DDBJ databases">
        <authorList>
            <person name="Yamashiro T."/>
            <person name="Shiraishi A."/>
            <person name="Satake H."/>
            <person name="Nakayama K."/>
        </authorList>
    </citation>
    <scope>NUCLEOTIDE SEQUENCE</scope>
</reference>
<feature type="coiled-coil region" evidence="1">
    <location>
        <begin position="109"/>
        <end position="164"/>
    </location>
</feature>
<dbReference type="EMBL" id="BQNB010015115">
    <property type="protein sequence ID" value="GJT36178.1"/>
    <property type="molecule type" value="Genomic_DNA"/>
</dbReference>
<name>A0ABQ5DD18_9ASTR</name>
<reference evidence="2" key="1">
    <citation type="journal article" date="2022" name="Int. J. Mol. Sci.">
        <title>Draft Genome of Tanacetum Coccineum: Genomic Comparison of Closely Related Tanacetum-Family Plants.</title>
        <authorList>
            <person name="Yamashiro T."/>
            <person name="Shiraishi A."/>
            <person name="Nakayama K."/>
            <person name="Satake H."/>
        </authorList>
    </citation>
    <scope>NUCLEOTIDE SEQUENCE</scope>
</reference>
<keyword evidence="1" id="KW-0175">Coiled coil</keyword>
<comment type="caution">
    <text evidence="2">The sequence shown here is derived from an EMBL/GenBank/DDBJ whole genome shotgun (WGS) entry which is preliminary data.</text>
</comment>
<proteinExistence type="predicted"/>
<dbReference type="Proteomes" id="UP001151760">
    <property type="component" value="Unassembled WGS sequence"/>
</dbReference>
<sequence>MPINAAFQTNDLDAFDSDCDEAPRAQEILMANLSNYDSDVISEVPNSDNYQNNVVSDMCVQDESYSEQLMSVFDAISDQVAKCTADNLKHKEVDASLTTELERYKERNRSALKQEINSLKQTLSKQIKEKESLLQTLTVFKKESKEKENKYMDKEIDLEKKTKELDNIVYKKAQRIKPTLYYDSVISKKHDVISVIDEEETLIELNEMKMVFNQMEAAVEQCSVDKKYVMNIVMHADYVPVNVLSDNHKFHICVNSLATLTNCAKIEQDYIDEYSKNLVLKAELAKKEQMVEKKFFDEVVLRCSRLENRNANLELKLQHQKESFLNNRPLNNQNALEILEFSK</sequence>
<feature type="coiled-coil region" evidence="1">
    <location>
        <begin position="296"/>
        <end position="323"/>
    </location>
</feature>
<organism evidence="2 3">
    <name type="scientific">Tanacetum coccineum</name>
    <dbReference type="NCBI Taxonomy" id="301880"/>
    <lineage>
        <taxon>Eukaryota</taxon>
        <taxon>Viridiplantae</taxon>
        <taxon>Streptophyta</taxon>
        <taxon>Embryophyta</taxon>
        <taxon>Tracheophyta</taxon>
        <taxon>Spermatophyta</taxon>
        <taxon>Magnoliopsida</taxon>
        <taxon>eudicotyledons</taxon>
        <taxon>Gunneridae</taxon>
        <taxon>Pentapetalae</taxon>
        <taxon>asterids</taxon>
        <taxon>campanulids</taxon>
        <taxon>Asterales</taxon>
        <taxon>Asteraceae</taxon>
        <taxon>Asteroideae</taxon>
        <taxon>Anthemideae</taxon>
        <taxon>Anthemidinae</taxon>
        <taxon>Tanacetum</taxon>
    </lineage>
</organism>
<protein>
    <submittedName>
        <fullName evidence="2">Uncharacterized protein</fullName>
    </submittedName>
</protein>
<evidence type="ECO:0000256" key="1">
    <source>
        <dbReference type="SAM" id="Coils"/>
    </source>
</evidence>
<accession>A0ABQ5DD18</accession>